<sequence>MATRYRPHISLVGLIYIIIGLFVAWDRGYVNASLIRHVGSALLAIFLWFLVLLGVDLHIRA</sequence>
<dbReference type="RefSeq" id="WP_067898981.1">
    <property type="nucleotide sequence ID" value="NZ_VSFG01000002.1"/>
</dbReference>
<protein>
    <submittedName>
        <fullName evidence="2">Uncharacterized protein</fullName>
    </submittedName>
</protein>
<keyword evidence="1" id="KW-1133">Transmembrane helix</keyword>
<name>A0A5D0NRF8_9ACTN</name>
<feature type="transmembrane region" description="Helical" evidence="1">
    <location>
        <begin position="37"/>
        <end position="59"/>
    </location>
</feature>
<accession>A0A5D0NRF8</accession>
<keyword evidence="3" id="KW-1185">Reference proteome</keyword>
<keyword evidence="1" id="KW-0812">Transmembrane</keyword>
<comment type="caution">
    <text evidence="2">The sequence shown here is derived from an EMBL/GenBank/DDBJ whole genome shotgun (WGS) entry which is preliminary data.</text>
</comment>
<reference evidence="2 3" key="1">
    <citation type="submission" date="2019-08" db="EMBL/GenBank/DDBJ databases">
        <title>Actinomadura sp. nov. CYP1-5 isolated from mountain soil.</title>
        <authorList>
            <person name="Songsumanus A."/>
            <person name="Kuncharoen N."/>
            <person name="Kudo T."/>
            <person name="Yuki M."/>
            <person name="Igarashi Y."/>
            <person name="Tanasupawat S."/>
        </authorList>
    </citation>
    <scope>NUCLEOTIDE SEQUENCE [LARGE SCALE GENOMIC DNA]</scope>
    <source>
        <strain evidence="2 3">JCM 14158</strain>
    </source>
</reference>
<dbReference type="Proteomes" id="UP000323380">
    <property type="component" value="Unassembled WGS sequence"/>
</dbReference>
<proteinExistence type="predicted"/>
<dbReference type="EMBL" id="VSFG01000002">
    <property type="protein sequence ID" value="TYB46855.1"/>
    <property type="molecule type" value="Genomic_DNA"/>
</dbReference>
<feature type="transmembrane region" description="Helical" evidence="1">
    <location>
        <begin position="7"/>
        <end position="25"/>
    </location>
</feature>
<organism evidence="2 3">
    <name type="scientific">Actinomadura chibensis</name>
    <dbReference type="NCBI Taxonomy" id="392828"/>
    <lineage>
        <taxon>Bacteria</taxon>
        <taxon>Bacillati</taxon>
        <taxon>Actinomycetota</taxon>
        <taxon>Actinomycetes</taxon>
        <taxon>Streptosporangiales</taxon>
        <taxon>Thermomonosporaceae</taxon>
        <taxon>Actinomadura</taxon>
    </lineage>
</organism>
<gene>
    <name evidence="2" type="ORF">FXF69_16925</name>
</gene>
<keyword evidence="1" id="KW-0472">Membrane</keyword>
<evidence type="ECO:0000256" key="1">
    <source>
        <dbReference type="SAM" id="Phobius"/>
    </source>
</evidence>
<evidence type="ECO:0000313" key="3">
    <source>
        <dbReference type="Proteomes" id="UP000323380"/>
    </source>
</evidence>
<dbReference type="AlphaFoldDB" id="A0A5D0NRF8"/>
<evidence type="ECO:0000313" key="2">
    <source>
        <dbReference type="EMBL" id="TYB46855.1"/>
    </source>
</evidence>